<feature type="transmembrane region" description="Helical" evidence="11">
    <location>
        <begin position="224"/>
        <end position="246"/>
    </location>
</feature>
<evidence type="ECO:0000256" key="2">
    <source>
        <dbReference type="ARBA" id="ARBA00015792"/>
    </source>
</evidence>
<dbReference type="PANTHER" id="PTHR30081">
    <property type="entry name" value="PROTEIN-EXPORT MEMBRANE PROTEIN SEC"/>
    <property type="match status" value="1"/>
</dbReference>
<keyword evidence="9 11" id="KW-0472">Membrane</keyword>
<feature type="transmembrane region" description="Helical" evidence="11">
    <location>
        <begin position="307"/>
        <end position="330"/>
    </location>
</feature>
<feature type="region of interest" description="Disordered" evidence="10">
    <location>
        <begin position="349"/>
        <end position="399"/>
    </location>
</feature>
<dbReference type="Pfam" id="PF02355">
    <property type="entry name" value="SecD_SecF_C"/>
    <property type="match status" value="1"/>
</dbReference>
<keyword evidence="7 11" id="KW-1133">Transmembrane helix</keyword>
<evidence type="ECO:0000256" key="6">
    <source>
        <dbReference type="ARBA" id="ARBA00022927"/>
    </source>
</evidence>
<evidence type="ECO:0000256" key="9">
    <source>
        <dbReference type="ARBA" id="ARBA00023136"/>
    </source>
</evidence>
<evidence type="ECO:0000256" key="1">
    <source>
        <dbReference type="ARBA" id="ARBA00004651"/>
    </source>
</evidence>
<gene>
    <name evidence="13" type="primary">secF</name>
    <name evidence="13" type="ORF">IAD51_00100</name>
</gene>
<name>A0A9D1L249_9FIRM</name>
<evidence type="ECO:0000256" key="5">
    <source>
        <dbReference type="ARBA" id="ARBA00022692"/>
    </source>
</evidence>
<dbReference type="InterPro" id="IPR048634">
    <property type="entry name" value="SecD_SecF_C"/>
</dbReference>
<dbReference type="Proteomes" id="UP000824088">
    <property type="component" value="Unassembled WGS sequence"/>
</dbReference>
<organism evidence="13 14">
    <name type="scientific">Candidatus Limadaptatus stercorigallinarum</name>
    <dbReference type="NCBI Taxonomy" id="2840845"/>
    <lineage>
        <taxon>Bacteria</taxon>
        <taxon>Bacillati</taxon>
        <taxon>Bacillota</taxon>
        <taxon>Clostridia</taxon>
        <taxon>Eubacteriales</taxon>
        <taxon>Candidatus Limadaptatus</taxon>
    </lineage>
</organism>
<feature type="transmembrane region" description="Helical" evidence="11">
    <location>
        <begin position="170"/>
        <end position="191"/>
    </location>
</feature>
<evidence type="ECO:0000259" key="12">
    <source>
        <dbReference type="Pfam" id="PF02355"/>
    </source>
</evidence>
<evidence type="ECO:0000256" key="10">
    <source>
        <dbReference type="SAM" id="MobiDB-lite"/>
    </source>
</evidence>
<dbReference type="EMBL" id="DVMN01000002">
    <property type="protein sequence ID" value="HIU20632.1"/>
    <property type="molecule type" value="Genomic_DNA"/>
</dbReference>
<evidence type="ECO:0000256" key="11">
    <source>
        <dbReference type="SAM" id="Phobius"/>
    </source>
</evidence>
<evidence type="ECO:0000256" key="7">
    <source>
        <dbReference type="ARBA" id="ARBA00022989"/>
    </source>
</evidence>
<comment type="caution">
    <text evidence="13">The sequence shown here is derived from an EMBL/GenBank/DDBJ whole genome shotgun (WGS) entry which is preliminary data.</text>
</comment>
<proteinExistence type="predicted"/>
<comment type="subcellular location">
    <subcellularLocation>
        <location evidence="1">Cell membrane</location>
        <topology evidence="1">Multi-pass membrane protein</topology>
    </subcellularLocation>
</comment>
<protein>
    <recommendedName>
        <fullName evidence="2">Protein translocase subunit SecF</fullName>
    </recommendedName>
</protein>
<dbReference type="GO" id="GO:0015450">
    <property type="term" value="F:protein-transporting ATPase activity"/>
    <property type="evidence" value="ECO:0007669"/>
    <property type="project" value="InterPro"/>
</dbReference>
<reference evidence="13" key="1">
    <citation type="submission" date="2020-10" db="EMBL/GenBank/DDBJ databases">
        <authorList>
            <person name="Gilroy R."/>
        </authorList>
    </citation>
    <scope>NUCLEOTIDE SEQUENCE</scope>
    <source>
        <strain evidence="13">1063</strain>
    </source>
</reference>
<evidence type="ECO:0000256" key="4">
    <source>
        <dbReference type="ARBA" id="ARBA00022475"/>
    </source>
</evidence>
<dbReference type="AlphaFoldDB" id="A0A9D1L249"/>
<dbReference type="SUPFAM" id="SSF82866">
    <property type="entry name" value="Multidrug efflux transporter AcrB transmembrane domain"/>
    <property type="match status" value="1"/>
</dbReference>
<dbReference type="InterPro" id="IPR022813">
    <property type="entry name" value="SecD/SecF_arch_bac"/>
</dbReference>
<dbReference type="PRINTS" id="PR01755">
    <property type="entry name" value="SECFTRNLCASE"/>
</dbReference>
<keyword evidence="8" id="KW-0811">Translocation</keyword>
<keyword evidence="3" id="KW-0813">Transport</keyword>
<evidence type="ECO:0000256" key="8">
    <source>
        <dbReference type="ARBA" id="ARBA00023010"/>
    </source>
</evidence>
<feature type="transmembrane region" description="Helical" evidence="11">
    <location>
        <begin position="280"/>
        <end position="301"/>
    </location>
</feature>
<dbReference type="PANTHER" id="PTHR30081:SF8">
    <property type="entry name" value="PROTEIN TRANSLOCASE SUBUNIT SECF"/>
    <property type="match status" value="1"/>
</dbReference>
<evidence type="ECO:0000256" key="3">
    <source>
        <dbReference type="ARBA" id="ARBA00022448"/>
    </source>
</evidence>
<dbReference type="Gene3D" id="1.20.1640.10">
    <property type="entry name" value="Multidrug efflux transporter AcrB transmembrane domain"/>
    <property type="match status" value="1"/>
</dbReference>
<dbReference type="InterPro" id="IPR005665">
    <property type="entry name" value="SecF_bac"/>
</dbReference>
<dbReference type="NCBIfam" id="TIGR00966">
    <property type="entry name" value="transloc_SecF"/>
    <property type="match status" value="1"/>
</dbReference>
<keyword evidence="6" id="KW-0653">Protein transport</keyword>
<dbReference type="GO" id="GO:0005886">
    <property type="term" value="C:plasma membrane"/>
    <property type="evidence" value="ECO:0007669"/>
    <property type="project" value="UniProtKB-SubCell"/>
</dbReference>
<evidence type="ECO:0000313" key="14">
    <source>
        <dbReference type="Proteomes" id="UP000824088"/>
    </source>
</evidence>
<keyword evidence="5 11" id="KW-0812">Transmembrane</keyword>
<sequence>MKNSGATFLDRYSRFSVSKLKKFTFVIPLVFVLIALAVIIGIGETTGDYSNGVNVGIDFEGGTMLTVNLDDDMLADMTYDEHVDMITETIESVEDANGSRVSVSYIQQLSGDGGISVTFRYKNVSSDDSEINALNEAIIAAVDALYPEKPNSELNFITYESIGATAAQDLLSKAGIALAVSTVLILIYIVIRFTPTAAFAAVLALIHDVILMFALTVICRVQINSSYVAAMITIIAYSINNTIIIFDRCREYMKPLKGMKNIDYDAIGDTSVRENMRRSVFTTATTMVTVIFLAILGSASIREFCVPIILGLLAGLYSSVFLATPMWAAFTRSWDKMKAKRAATAVYGGGASSVKDDEDTEQVFPVEKRDDEDDDDGFTPRKTEKSGKQGGNKPKGKTIYKYSKKNTTFKKKK</sequence>
<accession>A0A9D1L249</accession>
<evidence type="ECO:0000313" key="13">
    <source>
        <dbReference type="EMBL" id="HIU20632.1"/>
    </source>
</evidence>
<reference evidence="13" key="2">
    <citation type="journal article" date="2021" name="PeerJ">
        <title>Extensive microbial diversity within the chicken gut microbiome revealed by metagenomics and culture.</title>
        <authorList>
            <person name="Gilroy R."/>
            <person name="Ravi A."/>
            <person name="Getino M."/>
            <person name="Pursley I."/>
            <person name="Horton D.L."/>
            <person name="Alikhan N.F."/>
            <person name="Baker D."/>
            <person name="Gharbi K."/>
            <person name="Hall N."/>
            <person name="Watson M."/>
            <person name="Adriaenssens E.M."/>
            <person name="Foster-Nyarko E."/>
            <person name="Jarju S."/>
            <person name="Secka A."/>
            <person name="Antonio M."/>
            <person name="Oren A."/>
            <person name="Chaudhuri R.R."/>
            <person name="La Ragione R."/>
            <person name="Hildebrand F."/>
            <person name="Pallen M.J."/>
        </authorList>
    </citation>
    <scope>NUCLEOTIDE SEQUENCE</scope>
    <source>
        <strain evidence="13">1063</strain>
    </source>
</reference>
<dbReference type="GO" id="GO:0006886">
    <property type="term" value="P:intracellular protein transport"/>
    <property type="evidence" value="ECO:0007669"/>
    <property type="project" value="InterPro"/>
</dbReference>
<feature type="transmembrane region" description="Helical" evidence="11">
    <location>
        <begin position="23"/>
        <end position="43"/>
    </location>
</feature>
<feature type="transmembrane region" description="Helical" evidence="11">
    <location>
        <begin position="198"/>
        <end position="218"/>
    </location>
</feature>
<feature type="compositionally biased region" description="Basic and acidic residues" evidence="10">
    <location>
        <begin position="378"/>
        <end position="387"/>
    </location>
</feature>
<dbReference type="InterPro" id="IPR022645">
    <property type="entry name" value="SecD/SecF_bac"/>
</dbReference>
<feature type="domain" description="Protein export membrane protein SecD/SecF C-terminal" evidence="12">
    <location>
        <begin position="153"/>
        <end position="331"/>
    </location>
</feature>
<keyword evidence="4" id="KW-1003">Cell membrane</keyword>